<dbReference type="AlphaFoldDB" id="A0A0D8XJB5"/>
<protein>
    <recommendedName>
        <fullName evidence="1">RNA helicase</fullName>
        <ecNumber evidence="1">3.6.4.13</ecNumber>
    </recommendedName>
</protein>
<reference evidence="8 9" key="1">
    <citation type="submission" date="2013-11" db="EMBL/GenBank/DDBJ databases">
        <title>Draft genome of the bovine lungworm Dictyocaulus viviparus.</title>
        <authorList>
            <person name="Mitreva M."/>
        </authorList>
    </citation>
    <scope>NUCLEOTIDE SEQUENCE [LARGE SCALE GENOMIC DNA]</scope>
    <source>
        <strain evidence="8 9">HannoverDv2000</strain>
    </source>
</reference>
<dbReference type="PROSITE" id="PS51194">
    <property type="entry name" value="HELICASE_CTER"/>
    <property type="match status" value="1"/>
</dbReference>
<dbReference type="PROSITE" id="PS51192">
    <property type="entry name" value="HELICASE_ATP_BIND_1"/>
    <property type="match status" value="1"/>
</dbReference>
<dbReference type="Pfam" id="PF00271">
    <property type="entry name" value="Helicase_C"/>
    <property type="match status" value="1"/>
</dbReference>
<dbReference type="InterPro" id="IPR001650">
    <property type="entry name" value="Helicase_C-like"/>
</dbReference>
<dbReference type="CDD" id="cd18787">
    <property type="entry name" value="SF2_C_DEAD"/>
    <property type="match status" value="1"/>
</dbReference>
<evidence type="ECO:0000259" key="6">
    <source>
        <dbReference type="PROSITE" id="PS51192"/>
    </source>
</evidence>
<dbReference type="GO" id="GO:0003724">
    <property type="term" value="F:RNA helicase activity"/>
    <property type="evidence" value="ECO:0007669"/>
    <property type="project" value="UniProtKB-EC"/>
</dbReference>
<proteinExistence type="predicted"/>
<keyword evidence="2" id="KW-0547">Nucleotide-binding</keyword>
<dbReference type="STRING" id="29172.A0A0D8XJB5"/>
<accession>A0A0D8XJB5</accession>
<evidence type="ECO:0000256" key="4">
    <source>
        <dbReference type="ARBA" id="ARBA00022806"/>
    </source>
</evidence>
<feature type="domain" description="Helicase C-terminal" evidence="7">
    <location>
        <begin position="158"/>
        <end position="310"/>
    </location>
</feature>
<evidence type="ECO:0000256" key="1">
    <source>
        <dbReference type="ARBA" id="ARBA00012552"/>
    </source>
</evidence>
<dbReference type="Pfam" id="PF00270">
    <property type="entry name" value="DEAD"/>
    <property type="match status" value="1"/>
</dbReference>
<evidence type="ECO:0000256" key="2">
    <source>
        <dbReference type="ARBA" id="ARBA00022741"/>
    </source>
</evidence>
<evidence type="ECO:0000259" key="7">
    <source>
        <dbReference type="PROSITE" id="PS51194"/>
    </source>
</evidence>
<dbReference type="InterPro" id="IPR011545">
    <property type="entry name" value="DEAD/DEAH_box_helicase_dom"/>
</dbReference>
<keyword evidence="9" id="KW-1185">Reference proteome</keyword>
<name>A0A0D8XJB5_DICVI</name>
<dbReference type="Proteomes" id="UP000053766">
    <property type="component" value="Unassembled WGS sequence"/>
</dbReference>
<keyword evidence="3" id="KW-0378">Hydrolase</keyword>
<dbReference type="EC" id="3.6.4.13" evidence="1"/>
<dbReference type="InterPro" id="IPR014001">
    <property type="entry name" value="Helicase_ATP-bd"/>
</dbReference>
<feature type="domain" description="Helicase ATP-binding" evidence="6">
    <location>
        <begin position="1"/>
        <end position="123"/>
    </location>
</feature>
<evidence type="ECO:0000313" key="8">
    <source>
        <dbReference type="EMBL" id="KJH44668.1"/>
    </source>
</evidence>
<sequence length="332" mass="36810">MACAQTGSGKTASFLLPVIASLMRVGNESNSSKHICYPECVIIVPTRELCEQVYNEARKFAFNTTLRVAGIYGGIAVKFQHQIISEHYSPLAKNHRQTLMFSATFPPDVQAIASRLLKADFVSITVDRVGVANRCISQHFIECRSLAEKKNNLLELLDVDLQTFKVKKDSDIFKRKTLVFVNQKQFVVSLGVLLCEVGLPTTTMHSNQNQHQRTLALEEFKNGAKPVLIATDVCQRGLDIKGVDHVINYDLPYTGEEYIIRIGRTGRAGNAGKATSLYCSENNRGLAWSLVKILADVGQDAPAFLINDMEKAGIRFDNGSFVVVDDTECWSC</sequence>
<evidence type="ECO:0000313" key="9">
    <source>
        <dbReference type="Proteomes" id="UP000053766"/>
    </source>
</evidence>
<evidence type="ECO:0000256" key="3">
    <source>
        <dbReference type="ARBA" id="ARBA00022801"/>
    </source>
</evidence>
<dbReference type="Gene3D" id="3.40.50.300">
    <property type="entry name" value="P-loop containing nucleotide triphosphate hydrolases"/>
    <property type="match status" value="3"/>
</dbReference>
<dbReference type="GO" id="GO:0003676">
    <property type="term" value="F:nucleic acid binding"/>
    <property type="evidence" value="ECO:0007669"/>
    <property type="project" value="InterPro"/>
</dbReference>
<dbReference type="PANTHER" id="PTHR47958">
    <property type="entry name" value="ATP-DEPENDENT RNA HELICASE DBP3"/>
    <property type="match status" value="1"/>
</dbReference>
<organism evidence="8 9">
    <name type="scientific">Dictyocaulus viviparus</name>
    <name type="common">Bovine lungworm</name>
    <dbReference type="NCBI Taxonomy" id="29172"/>
    <lineage>
        <taxon>Eukaryota</taxon>
        <taxon>Metazoa</taxon>
        <taxon>Ecdysozoa</taxon>
        <taxon>Nematoda</taxon>
        <taxon>Chromadorea</taxon>
        <taxon>Rhabditida</taxon>
        <taxon>Rhabditina</taxon>
        <taxon>Rhabditomorpha</taxon>
        <taxon>Strongyloidea</taxon>
        <taxon>Metastrongylidae</taxon>
        <taxon>Dictyocaulus</taxon>
    </lineage>
</organism>
<dbReference type="SUPFAM" id="SSF52540">
    <property type="entry name" value="P-loop containing nucleoside triphosphate hydrolases"/>
    <property type="match status" value="1"/>
</dbReference>
<keyword evidence="4 8" id="KW-0347">Helicase</keyword>
<evidence type="ECO:0000256" key="5">
    <source>
        <dbReference type="ARBA" id="ARBA00022840"/>
    </source>
</evidence>
<dbReference type="GO" id="GO:0016787">
    <property type="term" value="F:hydrolase activity"/>
    <property type="evidence" value="ECO:0007669"/>
    <property type="project" value="UniProtKB-KW"/>
</dbReference>
<gene>
    <name evidence="8" type="ORF">DICVIV_09315</name>
</gene>
<keyword evidence="5" id="KW-0067">ATP-binding</keyword>
<dbReference type="GO" id="GO:0005524">
    <property type="term" value="F:ATP binding"/>
    <property type="evidence" value="ECO:0007669"/>
    <property type="project" value="UniProtKB-KW"/>
</dbReference>
<dbReference type="SMART" id="SM00487">
    <property type="entry name" value="DEXDc"/>
    <property type="match status" value="1"/>
</dbReference>
<dbReference type="InterPro" id="IPR027417">
    <property type="entry name" value="P-loop_NTPase"/>
</dbReference>
<dbReference type="EMBL" id="KN716457">
    <property type="protein sequence ID" value="KJH44668.1"/>
    <property type="molecule type" value="Genomic_DNA"/>
</dbReference>
<dbReference type="SMART" id="SM00490">
    <property type="entry name" value="HELICc"/>
    <property type="match status" value="1"/>
</dbReference>
<reference evidence="9" key="2">
    <citation type="journal article" date="2016" name="Sci. Rep.">
        <title>Dictyocaulus viviparus genome, variome and transcriptome elucidate lungworm biology and support future intervention.</title>
        <authorList>
            <person name="McNulty S.N."/>
            <person name="Strube C."/>
            <person name="Rosa B.A."/>
            <person name="Martin J.C."/>
            <person name="Tyagi R."/>
            <person name="Choi Y.J."/>
            <person name="Wang Q."/>
            <person name="Hallsworth Pepin K."/>
            <person name="Zhang X."/>
            <person name="Ozersky P."/>
            <person name="Wilson R.K."/>
            <person name="Sternberg P.W."/>
            <person name="Gasser R.B."/>
            <person name="Mitreva M."/>
        </authorList>
    </citation>
    <scope>NUCLEOTIDE SEQUENCE [LARGE SCALE GENOMIC DNA]</scope>
    <source>
        <strain evidence="9">HannoverDv2000</strain>
    </source>
</reference>
<dbReference type="OrthoDB" id="5869549at2759"/>